<evidence type="ECO:0000313" key="5">
    <source>
        <dbReference type="EMBL" id="TVY13621.1"/>
    </source>
</evidence>
<name>A0A8T9B2Q7_9HELO</name>
<evidence type="ECO:0000313" key="6">
    <source>
        <dbReference type="Proteomes" id="UP000469559"/>
    </source>
</evidence>
<evidence type="ECO:0000256" key="4">
    <source>
        <dbReference type="SAM" id="MobiDB-lite"/>
    </source>
</evidence>
<dbReference type="InterPro" id="IPR001680">
    <property type="entry name" value="WD40_rpt"/>
</dbReference>
<feature type="repeat" description="WD" evidence="3">
    <location>
        <begin position="141"/>
        <end position="163"/>
    </location>
</feature>
<dbReference type="SUPFAM" id="SSF50978">
    <property type="entry name" value="WD40 repeat-like"/>
    <property type="match status" value="1"/>
</dbReference>
<dbReference type="OrthoDB" id="6262491at2759"/>
<dbReference type="InterPro" id="IPR036322">
    <property type="entry name" value="WD40_repeat_dom_sf"/>
</dbReference>
<dbReference type="AlphaFoldDB" id="A0A8T9B2Q7"/>
<dbReference type="PROSITE" id="PS50082">
    <property type="entry name" value="WD_REPEATS_2"/>
    <property type="match status" value="3"/>
</dbReference>
<feature type="repeat" description="WD" evidence="3">
    <location>
        <begin position="314"/>
        <end position="355"/>
    </location>
</feature>
<dbReference type="Gene3D" id="2.130.10.10">
    <property type="entry name" value="YVTN repeat-like/Quinoprotein amine dehydrogenase"/>
    <property type="match status" value="2"/>
</dbReference>
<dbReference type="Pfam" id="PF00400">
    <property type="entry name" value="WD40"/>
    <property type="match status" value="3"/>
</dbReference>
<feature type="region of interest" description="Disordered" evidence="4">
    <location>
        <begin position="1"/>
        <end position="31"/>
    </location>
</feature>
<sequence length="394" mass="43586">MSRSTDPGHFFQTDASESTRARRAAKSGNKNGDPIILQSKILNVIADPFSPASIYIAESAGCVRKLNLETKDTKTVYRGPIAPVTSVAIGGHGGDTVFAGCWDKDIWSWNRDSRAVGQRYKGHSDFVKVIICARLEGKNCLISGGADAKIMVWDTATGERLHTLRDKTDTMMALQDLALDPEESTASELVLVSSSSDPQIRRWRISLSSWSQIYDTTQAATQNKQVRDTILEHETSVYTILFSGEDEDSDLWTASADGTAKCLSRAKGWSTEDSYTHGDYVRAVAVTSDWVITAGRDEDVKVWDRAAGKLWHVYEGHYEEVTGLVLVNRDTKVVSVSIDGTVRTWGLGKADLEKARIEREARQKGEVKEEKVKLKKGLMTEEEEAELADLMDSD</sequence>
<keyword evidence="1 3" id="KW-0853">WD repeat</keyword>
<dbReference type="PANTHER" id="PTHR19848">
    <property type="entry name" value="WD40 REPEAT PROTEIN"/>
    <property type="match status" value="1"/>
</dbReference>
<organism evidence="5 6">
    <name type="scientific">Lachnellula arida</name>
    <dbReference type="NCBI Taxonomy" id="1316785"/>
    <lineage>
        <taxon>Eukaryota</taxon>
        <taxon>Fungi</taxon>
        <taxon>Dikarya</taxon>
        <taxon>Ascomycota</taxon>
        <taxon>Pezizomycotina</taxon>
        <taxon>Leotiomycetes</taxon>
        <taxon>Helotiales</taxon>
        <taxon>Lachnaceae</taxon>
        <taxon>Lachnellula</taxon>
    </lineage>
</organism>
<dbReference type="FunFam" id="2.130.10.10:FF:001196">
    <property type="entry name" value="WD repeat protein (AFU_orthologue AFUA_1G12380)"/>
    <property type="match status" value="1"/>
</dbReference>
<keyword evidence="6" id="KW-1185">Reference proteome</keyword>
<accession>A0A8T9B2Q7</accession>
<dbReference type="InterPro" id="IPR019775">
    <property type="entry name" value="WD40_repeat_CS"/>
</dbReference>
<dbReference type="SMART" id="SM00320">
    <property type="entry name" value="WD40"/>
    <property type="match status" value="6"/>
</dbReference>
<reference evidence="5 6" key="1">
    <citation type="submission" date="2018-05" db="EMBL/GenBank/DDBJ databases">
        <title>Whole genome sequencing for identification of molecular markers to develop diagnostic detection tools for the regulated plant pathogen Lachnellula willkommii.</title>
        <authorList>
            <person name="Giroux E."/>
            <person name="Bilodeau G."/>
        </authorList>
    </citation>
    <scope>NUCLEOTIDE SEQUENCE [LARGE SCALE GENOMIC DNA]</scope>
    <source>
        <strain evidence="5 6">CBS 203.66</strain>
    </source>
</reference>
<dbReference type="InterPro" id="IPR015943">
    <property type="entry name" value="WD40/YVTN_repeat-like_dom_sf"/>
</dbReference>
<dbReference type="PRINTS" id="PR00320">
    <property type="entry name" value="GPROTEINBRPT"/>
</dbReference>
<feature type="repeat" description="WD" evidence="3">
    <location>
        <begin position="274"/>
        <end position="304"/>
    </location>
</feature>
<proteinExistence type="predicted"/>
<protein>
    <submittedName>
        <fullName evidence="5">Putative WD repeat-containing protein</fullName>
    </submittedName>
</protein>
<dbReference type="EMBL" id="QGMF01000903">
    <property type="protein sequence ID" value="TVY13621.1"/>
    <property type="molecule type" value="Genomic_DNA"/>
</dbReference>
<dbReference type="InterPro" id="IPR020472">
    <property type="entry name" value="WD40_PAC1"/>
</dbReference>
<dbReference type="Proteomes" id="UP000469559">
    <property type="component" value="Unassembled WGS sequence"/>
</dbReference>
<dbReference type="PROSITE" id="PS00678">
    <property type="entry name" value="WD_REPEATS_1"/>
    <property type="match status" value="1"/>
</dbReference>
<evidence type="ECO:0000256" key="2">
    <source>
        <dbReference type="ARBA" id="ARBA00022737"/>
    </source>
</evidence>
<gene>
    <name evidence="5" type="ORF">LARI1_G009251</name>
</gene>
<keyword evidence="2" id="KW-0677">Repeat</keyword>
<evidence type="ECO:0000256" key="3">
    <source>
        <dbReference type="PROSITE-ProRule" id="PRU00221"/>
    </source>
</evidence>
<evidence type="ECO:0000256" key="1">
    <source>
        <dbReference type="ARBA" id="ARBA00022574"/>
    </source>
</evidence>
<comment type="caution">
    <text evidence="5">The sequence shown here is derived from an EMBL/GenBank/DDBJ whole genome shotgun (WGS) entry which is preliminary data.</text>
</comment>
<dbReference type="PANTHER" id="PTHR19848:SF8">
    <property type="entry name" value="F-BOX AND WD REPEAT DOMAIN CONTAINING 7"/>
    <property type="match status" value="1"/>
</dbReference>